<accession>A0A0C3KNC5</accession>
<dbReference type="HOGENOM" id="CLU_2794989_0_0_1"/>
<reference evidence="2 3" key="1">
    <citation type="submission" date="2014-04" db="EMBL/GenBank/DDBJ databases">
        <authorList>
            <consortium name="DOE Joint Genome Institute"/>
            <person name="Kuo A."/>
            <person name="Kohler A."/>
            <person name="Costa M.D."/>
            <person name="Nagy L.G."/>
            <person name="Floudas D."/>
            <person name="Copeland A."/>
            <person name="Barry K.W."/>
            <person name="Cichocki N."/>
            <person name="Veneault-Fourrey C."/>
            <person name="LaButti K."/>
            <person name="Lindquist E.A."/>
            <person name="Lipzen A."/>
            <person name="Lundell T."/>
            <person name="Morin E."/>
            <person name="Murat C."/>
            <person name="Sun H."/>
            <person name="Tunlid A."/>
            <person name="Henrissat B."/>
            <person name="Grigoriev I.V."/>
            <person name="Hibbett D.S."/>
            <person name="Martin F."/>
            <person name="Nordberg H.P."/>
            <person name="Cantor M.N."/>
            <person name="Hua S.X."/>
        </authorList>
    </citation>
    <scope>NUCLEOTIDE SEQUENCE [LARGE SCALE GENOMIC DNA]</scope>
    <source>
        <strain evidence="2 3">Marx 270</strain>
    </source>
</reference>
<dbReference type="Proteomes" id="UP000054217">
    <property type="component" value="Unassembled WGS sequence"/>
</dbReference>
<evidence type="ECO:0000256" key="1">
    <source>
        <dbReference type="SAM" id="MobiDB-lite"/>
    </source>
</evidence>
<proteinExistence type="predicted"/>
<dbReference type="EMBL" id="KN831950">
    <property type="protein sequence ID" value="KIO11097.1"/>
    <property type="molecule type" value="Genomic_DNA"/>
</dbReference>
<dbReference type="AlphaFoldDB" id="A0A0C3KNC5"/>
<organism evidence="2 3">
    <name type="scientific">Pisolithus tinctorius Marx 270</name>
    <dbReference type="NCBI Taxonomy" id="870435"/>
    <lineage>
        <taxon>Eukaryota</taxon>
        <taxon>Fungi</taxon>
        <taxon>Dikarya</taxon>
        <taxon>Basidiomycota</taxon>
        <taxon>Agaricomycotina</taxon>
        <taxon>Agaricomycetes</taxon>
        <taxon>Agaricomycetidae</taxon>
        <taxon>Boletales</taxon>
        <taxon>Sclerodermatineae</taxon>
        <taxon>Pisolithaceae</taxon>
        <taxon>Pisolithus</taxon>
    </lineage>
</organism>
<evidence type="ECO:0000313" key="3">
    <source>
        <dbReference type="Proteomes" id="UP000054217"/>
    </source>
</evidence>
<evidence type="ECO:0000313" key="2">
    <source>
        <dbReference type="EMBL" id="KIO11097.1"/>
    </source>
</evidence>
<dbReference type="InParanoid" id="A0A0C3KNC5"/>
<name>A0A0C3KNC5_PISTI</name>
<feature type="region of interest" description="Disordered" evidence="1">
    <location>
        <begin position="38"/>
        <end position="68"/>
    </location>
</feature>
<sequence length="68" mass="7806">MSATRLDLIFRAQNKVFVNVSVVFREDSNTERYVTGRRHVPNPEEKYRPINHASAAVIHTHPSSSELE</sequence>
<gene>
    <name evidence="2" type="ORF">M404DRAFT_994772</name>
</gene>
<reference evidence="3" key="2">
    <citation type="submission" date="2015-01" db="EMBL/GenBank/DDBJ databases">
        <title>Evolutionary Origins and Diversification of the Mycorrhizal Mutualists.</title>
        <authorList>
            <consortium name="DOE Joint Genome Institute"/>
            <consortium name="Mycorrhizal Genomics Consortium"/>
            <person name="Kohler A."/>
            <person name="Kuo A."/>
            <person name="Nagy L.G."/>
            <person name="Floudas D."/>
            <person name="Copeland A."/>
            <person name="Barry K.W."/>
            <person name="Cichocki N."/>
            <person name="Veneault-Fourrey C."/>
            <person name="LaButti K."/>
            <person name="Lindquist E.A."/>
            <person name="Lipzen A."/>
            <person name="Lundell T."/>
            <person name="Morin E."/>
            <person name="Murat C."/>
            <person name="Riley R."/>
            <person name="Ohm R."/>
            <person name="Sun H."/>
            <person name="Tunlid A."/>
            <person name="Henrissat B."/>
            <person name="Grigoriev I.V."/>
            <person name="Hibbett D.S."/>
            <person name="Martin F."/>
        </authorList>
    </citation>
    <scope>NUCLEOTIDE SEQUENCE [LARGE SCALE GENOMIC DNA]</scope>
    <source>
        <strain evidence="3">Marx 270</strain>
    </source>
</reference>
<keyword evidence="3" id="KW-1185">Reference proteome</keyword>
<protein>
    <submittedName>
        <fullName evidence="2">Uncharacterized protein</fullName>
    </submittedName>
</protein>